<feature type="transmembrane region" description="Helical" evidence="1">
    <location>
        <begin position="51"/>
        <end position="73"/>
    </location>
</feature>
<proteinExistence type="predicted"/>
<name>A0A6J5FQ92_9BURK</name>
<keyword evidence="1" id="KW-0472">Membrane</keyword>
<dbReference type="AlphaFoldDB" id="A0A6J5FQ92"/>
<evidence type="ECO:0000313" key="2">
    <source>
        <dbReference type="EMBL" id="CAB3783170.1"/>
    </source>
</evidence>
<protein>
    <recommendedName>
        <fullName evidence="4">Nicotinamide riboside transporter PnuC</fullName>
    </recommendedName>
</protein>
<organism evidence="2 3">
    <name type="scientific">Paraburkholderia caffeinitolerans</name>
    <dbReference type="NCBI Taxonomy" id="1723730"/>
    <lineage>
        <taxon>Bacteria</taxon>
        <taxon>Pseudomonadati</taxon>
        <taxon>Pseudomonadota</taxon>
        <taxon>Betaproteobacteria</taxon>
        <taxon>Burkholderiales</taxon>
        <taxon>Burkholderiaceae</taxon>
        <taxon>Paraburkholderia</taxon>
    </lineage>
</organism>
<accession>A0A6J5FQ92</accession>
<evidence type="ECO:0008006" key="4">
    <source>
        <dbReference type="Google" id="ProtNLM"/>
    </source>
</evidence>
<keyword evidence="3" id="KW-1185">Reference proteome</keyword>
<keyword evidence="1" id="KW-0812">Transmembrane</keyword>
<evidence type="ECO:0000256" key="1">
    <source>
        <dbReference type="SAM" id="Phobius"/>
    </source>
</evidence>
<evidence type="ECO:0000313" key="3">
    <source>
        <dbReference type="Proteomes" id="UP000494119"/>
    </source>
</evidence>
<dbReference type="RefSeq" id="WP_175194560.1">
    <property type="nucleotide sequence ID" value="NZ_CADIKL010000006.1"/>
</dbReference>
<gene>
    <name evidence="2" type="ORF">LMG28688_01593</name>
</gene>
<sequence>MIDQIVIGALGAAAAYLSQDRLDGRRRYACLCGLAAQPFWFYASWTAGQWGIFALSIVYTLAWARGLVTHWLWRRS</sequence>
<dbReference type="EMBL" id="CADIKL010000006">
    <property type="protein sequence ID" value="CAB3783170.1"/>
    <property type="molecule type" value="Genomic_DNA"/>
</dbReference>
<reference evidence="2 3" key="1">
    <citation type="submission" date="2020-04" db="EMBL/GenBank/DDBJ databases">
        <authorList>
            <person name="De Canck E."/>
        </authorList>
    </citation>
    <scope>NUCLEOTIDE SEQUENCE [LARGE SCALE GENOMIC DNA]</scope>
    <source>
        <strain evidence="2 3">LMG 28688</strain>
    </source>
</reference>
<dbReference type="Proteomes" id="UP000494119">
    <property type="component" value="Unassembled WGS sequence"/>
</dbReference>
<keyword evidence="1" id="KW-1133">Transmembrane helix</keyword>